<dbReference type="CDD" id="cd02440">
    <property type="entry name" value="AdoMet_MTases"/>
    <property type="match status" value="1"/>
</dbReference>
<dbReference type="Pfam" id="PF01564">
    <property type="entry name" value="Spermine_synth"/>
    <property type="match status" value="1"/>
</dbReference>
<dbReference type="InterPro" id="IPR029063">
    <property type="entry name" value="SAM-dependent_MTases_sf"/>
</dbReference>
<feature type="transmembrane region" description="Helical" evidence="6">
    <location>
        <begin position="78"/>
        <end position="99"/>
    </location>
</feature>
<comment type="caution">
    <text evidence="8">The sequence shown here is derived from an EMBL/GenBank/DDBJ whole genome shotgun (WGS) entry which is preliminary data.</text>
</comment>
<keyword evidence="2 4" id="KW-0808">Transferase</keyword>
<dbReference type="InterPro" id="IPR030374">
    <property type="entry name" value="PABS"/>
</dbReference>
<evidence type="ECO:0000256" key="6">
    <source>
        <dbReference type="SAM" id="Phobius"/>
    </source>
</evidence>
<accession>A0A2N3RBX7</accession>
<sequence>MNDDHSANVSAASAASAGQSSPSPSSGRSKPPRISQSRPILRSRIFLYVTEFFSGMAVMAAELGASRLLAPYFSSSQIVWTIIIGTIMIALALGAVVGGRWADRNPDPDRLYLCILAAAVWIALIPLVGKYLIILISGLLIVAVSTNFLVLAAFISCLIIFVPPLFLLGTITPGLVKSATDSLDDNASVVGRLSACNTVGSILGTFLPTFVTIPAVGTFVTFLIFSGILLLVALIYFLSSHAHRLACLIATVAFVVSAALSPMTGFAFWEKGLAYEGESIYNYLQVKTLADRTILSTNVLFGVQSVTMKHPGMTGMYYDTALAAPLMAEQARSALILGMGTGTYARQLRRYFPRMAIQGVEIDQAISSLAIKYFDQPADIPVSTYDGRAWLAASGQRYDLIMVDAYQDITIPFQMSSTEFFTLVRNHLNPGGVMVVNMNMIDDGQGSINAALTNTITRVFGSDAILTADVPQTTNRELFARRPSSEDCSGPGGDSQGKKEAMGDYPGSDLLAEAAARVSPDLDLSQMMEQVSSRLSTVGDARGRVLTDDNAPVELLGMHAIDRIIGREAGPYRRILQQEGIQWLIREVS</sequence>
<dbReference type="GO" id="GO:0006596">
    <property type="term" value="P:polyamine biosynthetic process"/>
    <property type="evidence" value="ECO:0007669"/>
    <property type="project" value="UniProtKB-UniRule"/>
</dbReference>
<dbReference type="GO" id="GO:0016740">
    <property type="term" value="F:transferase activity"/>
    <property type="evidence" value="ECO:0007669"/>
    <property type="project" value="UniProtKB-UniRule"/>
</dbReference>
<dbReference type="SUPFAM" id="SSF53335">
    <property type="entry name" value="S-adenosyl-L-methionine-dependent methyltransferases"/>
    <property type="match status" value="1"/>
</dbReference>
<evidence type="ECO:0000256" key="3">
    <source>
        <dbReference type="ARBA" id="ARBA00023115"/>
    </source>
</evidence>
<feature type="transmembrane region" description="Helical" evidence="6">
    <location>
        <begin position="245"/>
        <end position="269"/>
    </location>
</feature>
<feature type="transmembrane region" description="Helical" evidence="6">
    <location>
        <begin position="45"/>
        <end position="66"/>
    </location>
</feature>
<dbReference type="Gene3D" id="3.40.50.150">
    <property type="entry name" value="Vaccinia Virus protein VP39"/>
    <property type="match status" value="1"/>
</dbReference>
<feature type="transmembrane region" description="Helical" evidence="6">
    <location>
        <begin position="189"/>
        <end position="213"/>
    </location>
</feature>
<keyword evidence="6" id="KW-0472">Membrane</keyword>
<gene>
    <name evidence="8" type="ORF">CQR44_0536</name>
</gene>
<dbReference type="PANTHER" id="PTHR43317">
    <property type="entry name" value="THERMOSPERMINE SYNTHASE ACAULIS5"/>
    <property type="match status" value="1"/>
</dbReference>
<dbReference type="PANTHER" id="PTHR43317:SF1">
    <property type="entry name" value="THERMOSPERMINE SYNTHASE ACAULIS5"/>
    <property type="match status" value="1"/>
</dbReference>
<evidence type="ECO:0000256" key="2">
    <source>
        <dbReference type="ARBA" id="ARBA00022679"/>
    </source>
</evidence>
<dbReference type="EMBL" id="PCHJ01000012">
    <property type="protein sequence ID" value="PKV09984.1"/>
    <property type="molecule type" value="Genomic_DNA"/>
</dbReference>
<evidence type="ECO:0000259" key="7">
    <source>
        <dbReference type="PROSITE" id="PS51006"/>
    </source>
</evidence>
<feature type="compositionally biased region" description="Low complexity" evidence="5">
    <location>
        <begin position="7"/>
        <end position="35"/>
    </location>
</feature>
<reference evidence="8 9" key="1">
    <citation type="submission" date="2017-10" db="EMBL/GenBank/DDBJ databases">
        <title>Bifidobacterium genomics.</title>
        <authorList>
            <person name="Lugli G.A."/>
            <person name="Milani C."/>
            <person name="Mancabelli L."/>
        </authorList>
    </citation>
    <scope>NUCLEOTIDE SEQUENCE [LARGE SCALE GENOMIC DNA]</scope>
    <source>
        <strain evidence="8 9">1460B</strain>
    </source>
</reference>
<evidence type="ECO:0000256" key="5">
    <source>
        <dbReference type="SAM" id="MobiDB-lite"/>
    </source>
</evidence>
<keyword evidence="6" id="KW-0812">Transmembrane</keyword>
<dbReference type="Proteomes" id="UP000233731">
    <property type="component" value="Unassembled WGS sequence"/>
</dbReference>
<evidence type="ECO:0000256" key="1">
    <source>
        <dbReference type="ARBA" id="ARBA00007867"/>
    </source>
</evidence>
<proteinExistence type="inferred from homology"/>
<feature type="region of interest" description="Disordered" evidence="5">
    <location>
        <begin position="475"/>
        <end position="506"/>
    </location>
</feature>
<keyword evidence="3 4" id="KW-0620">Polyamine biosynthesis</keyword>
<feature type="region of interest" description="Disordered" evidence="5">
    <location>
        <begin position="1"/>
        <end position="36"/>
    </location>
</feature>
<feature type="transmembrane region" description="Helical" evidence="6">
    <location>
        <begin position="219"/>
        <end position="238"/>
    </location>
</feature>
<evidence type="ECO:0000256" key="4">
    <source>
        <dbReference type="PROSITE-ProRule" id="PRU00354"/>
    </source>
</evidence>
<keyword evidence="6" id="KW-1133">Transmembrane helix</keyword>
<dbReference type="PROSITE" id="PS51006">
    <property type="entry name" value="PABS_2"/>
    <property type="match status" value="1"/>
</dbReference>
<dbReference type="RefSeq" id="WP_257468473.1">
    <property type="nucleotide sequence ID" value="NZ_PCHJ01000012.1"/>
</dbReference>
<protein>
    <submittedName>
        <fullName evidence="8">Spermidine synthase</fullName>
    </submittedName>
</protein>
<feature type="transmembrane region" description="Helical" evidence="6">
    <location>
        <begin position="148"/>
        <end position="168"/>
    </location>
</feature>
<dbReference type="NCBIfam" id="NF037959">
    <property type="entry name" value="MFS_SpdSyn"/>
    <property type="match status" value="1"/>
</dbReference>
<name>A0A2N3RBX7_9BIFI</name>
<evidence type="ECO:0000313" key="9">
    <source>
        <dbReference type="Proteomes" id="UP000233731"/>
    </source>
</evidence>
<feature type="domain" description="PABS" evidence="7">
    <location>
        <begin position="251"/>
        <end position="486"/>
    </location>
</feature>
<feature type="active site" description="Proton acceptor" evidence="4">
    <location>
        <position position="404"/>
    </location>
</feature>
<evidence type="ECO:0000313" key="8">
    <source>
        <dbReference type="EMBL" id="PKV09984.1"/>
    </source>
</evidence>
<organism evidence="8 9">
    <name type="scientific">Bifidobacterium asteroides</name>
    <dbReference type="NCBI Taxonomy" id="1684"/>
    <lineage>
        <taxon>Bacteria</taxon>
        <taxon>Bacillati</taxon>
        <taxon>Actinomycetota</taxon>
        <taxon>Actinomycetes</taxon>
        <taxon>Bifidobacteriales</taxon>
        <taxon>Bifidobacteriaceae</taxon>
        <taxon>Bifidobacterium</taxon>
    </lineage>
</organism>
<feature type="transmembrane region" description="Helical" evidence="6">
    <location>
        <begin position="111"/>
        <end position="142"/>
    </location>
</feature>
<dbReference type="AlphaFoldDB" id="A0A2N3RBX7"/>
<comment type="similarity">
    <text evidence="1">Belongs to the spermidine/spermine synthase family.</text>
</comment>